<organism evidence="8 9">
    <name type="scientific">Mucilaginibacter sabulilitoris</name>
    <dbReference type="NCBI Taxonomy" id="1173583"/>
    <lineage>
        <taxon>Bacteria</taxon>
        <taxon>Pseudomonadati</taxon>
        <taxon>Bacteroidota</taxon>
        <taxon>Sphingobacteriia</taxon>
        <taxon>Sphingobacteriales</taxon>
        <taxon>Sphingobacteriaceae</taxon>
        <taxon>Mucilaginibacter</taxon>
    </lineage>
</organism>
<dbReference type="InterPro" id="IPR011990">
    <property type="entry name" value="TPR-like_helical_dom_sf"/>
</dbReference>
<dbReference type="InterPro" id="IPR033985">
    <property type="entry name" value="SusD-like_N"/>
</dbReference>
<evidence type="ECO:0000313" key="9">
    <source>
        <dbReference type="Proteomes" id="UP001324380"/>
    </source>
</evidence>
<evidence type="ECO:0000256" key="4">
    <source>
        <dbReference type="ARBA" id="ARBA00023136"/>
    </source>
</evidence>
<evidence type="ECO:0000313" key="8">
    <source>
        <dbReference type="EMBL" id="WPU96115.1"/>
    </source>
</evidence>
<gene>
    <name evidence="8" type="ORF">SNE25_11340</name>
</gene>
<dbReference type="Pfam" id="PF07980">
    <property type="entry name" value="SusD_RagB"/>
    <property type="match status" value="1"/>
</dbReference>
<comment type="subcellular location">
    <subcellularLocation>
        <location evidence="1">Cell outer membrane</location>
    </subcellularLocation>
</comment>
<evidence type="ECO:0000259" key="7">
    <source>
        <dbReference type="Pfam" id="PF14322"/>
    </source>
</evidence>
<evidence type="ECO:0000256" key="1">
    <source>
        <dbReference type="ARBA" id="ARBA00004442"/>
    </source>
</evidence>
<evidence type="ECO:0000256" key="2">
    <source>
        <dbReference type="ARBA" id="ARBA00006275"/>
    </source>
</evidence>
<reference evidence="8 9" key="1">
    <citation type="submission" date="2023-11" db="EMBL/GenBank/DDBJ databases">
        <title>Analysis of the Genomes of Mucilaginibacter gossypii cycad 4 and M. sabulilitoris SNA2: microbes with the potential for plant growth promotion.</title>
        <authorList>
            <person name="Hirsch A.M."/>
            <person name="Humm E."/>
            <person name="Rubbi M."/>
            <person name="Del Vecchio G."/>
            <person name="Ha S.M."/>
            <person name="Pellegrini M."/>
            <person name="Gunsalus R.P."/>
        </authorList>
    </citation>
    <scope>NUCLEOTIDE SEQUENCE [LARGE SCALE GENOMIC DNA]</scope>
    <source>
        <strain evidence="8 9">SNA2</strain>
    </source>
</reference>
<keyword evidence="5" id="KW-0998">Cell outer membrane</keyword>
<dbReference type="PROSITE" id="PS51257">
    <property type="entry name" value="PROKAR_LIPOPROTEIN"/>
    <property type="match status" value="1"/>
</dbReference>
<dbReference type="Pfam" id="PF14322">
    <property type="entry name" value="SusD-like_3"/>
    <property type="match status" value="1"/>
</dbReference>
<dbReference type="RefSeq" id="WP_321565218.1">
    <property type="nucleotide sequence ID" value="NZ_CP139558.1"/>
</dbReference>
<dbReference type="Gene3D" id="1.25.40.390">
    <property type="match status" value="1"/>
</dbReference>
<keyword evidence="9" id="KW-1185">Reference proteome</keyword>
<protein>
    <submittedName>
        <fullName evidence="8">RagB/SusD family nutrient uptake outer membrane protein</fullName>
    </submittedName>
</protein>
<evidence type="ECO:0000256" key="3">
    <source>
        <dbReference type="ARBA" id="ARBA00022729"/>
    </source>
</evidence>
<dbReference type="EMBL" id="CP139558">
    <property type="protein sequence ID" value="WPU96115.1"/>
    <property type="molecule type" value="Genomic_DNA"/>
</dbReference>
<feature type="domain" description="RagB/SusD" evidence="6">
    <location>
        <begin position="275"/>
        <end position="552"/>
    </location>
</feature>
<proteinExistence type="inferred from homology"/>
<sequence length="552" mass="62492">MKTKHIIYMIFFALIAFASCKKDSFLNRSPLSDISPQNFFKNESDLQVYCNQYYSGPNLPVQNFVNQDDDSDDKANLSMNSFLAGTYTVPTTGGQWDFGFIRTCNFFLANYSRATIGDDIKNIYVGETLFFRANDFWKKVKTFGDVPYVNKYITDTSKSVLYGTRMPHKQVMDSVLKDLNFAVAHLPVEAADGRLNKYCALALKARVCLWEGTYRKYFGVGDEATYLQQATDAAEQIMNSGQFDIYSTGKPQTDYYNLFIQDELKGNPEAIMPMRYLTTVLTNNFDRQLGEAGDGYSKDFARSFLCTDGKPTSLSPLYKGDNTPDDEATNRDPRYKQQIATRGFDFLNGDLITLPRIGTSVTSTGYQPIKGRSSSLAAWNASQSTFDVFIFRYAETLLIEAEAKAELGLCTQTVLDNTINKLRDRVGMPHMVIATLVKDPRSDFPALPVLIDEIRRERRIELGAEGFRFDDLHRWHAGTLINNPETVLGMKLTPALRAQYPADQVGSIVVDANNYIRVYPGFTRTWSDKLYLYPLPIQELTLNPNLKQNPGW</sequence>
<keyword evidence="3" id="KW-0732">Signal</keyword>
<evidence type="ECO:0000259" key="6">
    <source>
        <dbReference type="Pfam" id="PF07980"/>
    </source>
</evidence>
<dbReference type="SUPFAM" id="SSF48452">
    <property type="entry name" value="TPR-like"/>
    <property type="match status" value="1"/>
</dbReference>
<comment type="similarity">
    <text evidence="2">Belongs to the SusD family.</text>
</comment>
<dbReference type="Proteomes" id="UP001324380">
    <property type="component" value="Chromosome"/>
</dbReference>
<accession>A0ABZ0TYC1</accession>
<name>A0ABZ0TYC1_9SPHI</name>
<keyword evidence="4" id="KW-0472">Membrane</keyword>
<dbReference type="InterPro" id="IPR012944">
    <property type="entry name" value="SusD_RagB_dom"/>
</dbReference>
<evidence type="ECO:0000256" key="5">
    <source>
        <dbReference type="ARBA" id="ARBA00023237"/>
    </source>
</evidence>
<feature type="domain" description="SusD-like N-terminal" evidence="7">
    <location>
        <begin position="101"/>
        <end position="209"/>
    </location>
</feature>